<evidence type="ECO:0000313" key="2">
    <source>
        <dbReference type="Proteomes" id="UP000001299"/>
    </source>
</evidence>
<dbReference type="eggNOG" id="ENOG502Z8RT">
    <property type="taxonomic scope" value="Bacteria"/>
</dbReference>
<dbReference type="Pfam" id="PF18941">
    <property type="entry name" value="DUF5688"/>
    <property type="match status" value="1"/>
</dbReference>
<keyword evidence="2" id="KW-1185">Reference proteome</keyword>
<organism evidence="1 2">
    <name type="scientific">Butyrivibrio proteoclasticus (strain ATCC 51982 / DSM 14932 / B316)</name>
    <name type="common">Clostridium proteoclasticum</name>
    <dbReference type="NCBI Taxonomy" id="515622"/>
    <lineage>
        <taxon>Bacteria</taxon>
        <taxon>Bacillati</taxon>
        <taxon>Bacillota</taxon>
        <taxon>Clostridia</taxon>
        <taxon>Lachnospirales</taxon>
        <taxon>Lachnospiraceae</taxon>
        <taxon>Butyrivibrio</taxon>
    </lineage>
</organism>
<dbReference type="InterPro" id="IPR043743">
    <property type="entry name" value="DUF5688"/>
</dbReference>
<sequence>MEITTFNQFKENLSKDVQKALGSGFELELRTVEKMNDTYDALTVKPVDSVIGVNLNVTTLYDDYKEGKTYDMIVDNAANIAKEALEQSPEFDIESYKDYNVMKDKLAIEVVSRDKNASLLETVPHKIIEDLAIVYRFIISDDVKQGTATILVTNALLEYYGITVDQLHADAQANAPVIRPLVIQGMSEVLAKQMGEESLEVMGLNIPPEQEQMFVATVEGSVHGAGVLAYQEFMDKASERVGGDFFILPSSIHELLIIPDDGKFDLASLEQMVREVNATTVDPSDQLTDNVYHYDSKNKIFELGEKYIERKNALSEDIA</sequence>
<protein>
    <submittedName>
        <fullName evidence="1">Uncharacterized protein</fullName>
    </submittedName>
</protein>
<dbReference type="RefSeq" id="WP_013283097.1">
    <property type="nucleotide sequence ID" value="NC_014390.1"/>
</dbReference>
<reference evidence="1 2" key="1">
    <citation type="journal article" date="2010" name="PLoS ONE">
        <title>The glycobiome of the rumen bacterium Butyrivibrio proteoclasticus B316(T) highlights adaptation to a polysaccharide-rich environment.</title>
        <authorList>
            <person name="Kelly W.J."/>
            <person name="Leahy S.C."/>
            <person name="Altermann E."/>
            <person name="Yeoman C.J."/>
            <person name="Dunne J.C."/>
            <person name="Kong Z."/>
            <person name="Pacheco D.M."/>
            <person name="Li D."/>
            <person name="Noel S.J."/>
            <person name="Moon C.D."/>
            <person name="Cookson A.L."/>
            <person name="Attwood G.T."/>
        </authorList>
    </citation>
    <scope>NUCLEOTIDE SEQUENCE [LARGE SCALE GENOMIC DNA]</scope>
    <source>
        <strain evidence="2">ATCC 51982 / DSM 14932 / B316</strain>
        <plasmid evidence="2">Plasmid pCY186</plasmid>
    </source>
</reference>
<proteinExistence type="predicted"/>
<name>E0S4W7_BUTPB</name>
<keyword evidence="1" id="KW-0614">Plasmid</keyword>
<dbReference type="AlphaFoldDB" id="E0S4W7"/>
<dbReference type="EMBL" id="CP001813">
    <property type="protein sequence ID" value="ADL36449.1"/>
    <property type="molecule type" value="Genomic_DNA"/>
</dbReference>
<dbReference type="Proteomes" id="UP000001299">
    <property type="component" value="Plasmid pCY186"/>
</dbReference>
<dbReference type="KEGG" id="bpb:bpr_IV084"/>
<gene>
    <name evidence="1" type="ordered locus">bpr_IV084</name>
</gene>
<evidence type="ECO:0000313" key="1">
    <source>
        <dbReference type="EMBL" id="ADL36449.1"/>
    </source>
</evidence>
<accession>E0S4W7</accession>
<geneLocation type="plasmid" evidence="1 2">
    <name>pCY186</name>
</geneLocation>
<dbReference type="HOGENOM" id="CLU_054014_0_0_9"/>